<organism evidence="1 2">
    <name type="scientific">Thermaerobacillus caldiproteolyticus</name>
    <dbReference type="NCBI Taxonomy" id="247480"/>
    <lineage>
        <taxon>Bacteria</taxon>
        <taxon>Bacillati</taxon>
        <taxon>Bacillota</taxon>
        <taxon>Bacilli</taxon>
        <taxon>Bacillales</taxon>
        <taxon>Anoxybacillaceae</taxon>
        <taxon>Thermaerobacillus</taxon>
    </lineage>
</organism>
<reference evidence="1 2" key="1">
    <citation type="submission" date="2020-07" db="EMBL/GenBank/DDBJ databases">
        <title>Genomic Encyclopedia of Type Strains, Phase IV (KMG-IV): sequencing the most valuable type-strain genomes for metagenomic binning, comparative biology and taxonomic classification.</title>
        <authorList>
            <person name="Goeker M."/>
        </authorList>
    </citation>
    <scope>NUCLEOTIDE SEQUENCE [LARGE SCALE GENOMIC DNA]</scope>
    <source>
        <strain evidence="1 2">DSM 15730</strain>
    </source>
</reference>
<accession>A0A7W0C071</accession>
<dbReference type="EMBL" id="JACDUT010000012">
    <property type="protein sequence ID" value="MBA2876415.1"/>
    <property type="molecule type" value="Genomic_DNA"/>
</dbReference>
<dbReference type="RefSeq" id="WP_181557117.1">
    <property type="nucleotide sequence ID" value="NZ_CP064060.1"/>
</dbReference>
<name>A0A7W0C071_9BACL</name>
<dbReference type="Pfam" id="PF19618">
    <property type="entry name" value="DUF6123"/>
    <property type="match status" value="1"/>
</dbReference>
<evidence type="ECO:0000313" key="1">
    <source>
        <dbReference type="EMBL" id="MBA2876415.1"/>
    </source>
</evidence>
<protein>
    <submittedName>
        <fullName evidence="1">Uncharacterized protein</fullName>
    </submittedName>
</protein>
<proteinExistence type="predicted"/>
<gene>
    <name evidence="1" type="ORF">HNR31_003233</name>
</gene>
<sequence>MGKQTVEQYFDFLASKGFRLGEDARNFIRFGQQYTGANDWLTIMALEWTLKIQKHFDGSFYLSLLEELTQRQTITREQVLMFMKEKGFVGR</sequence>
<dbReference type="AlphaFoldDB" id="A0A7W0C071"/>
<dbReference type="InterPro" id="IPR046126">
    <property type="entry name" value="DUF6123"/>
</dbReference>
<evidence type="ECO:0000313" key="2">
    <source>
        <dbReference type="Proteomes" id="UP000523087"/>
    </source>
</evidence>
<comment type="caution">
    <text evidence="1">The sequence shown here is derived from an EMBL/GenBank/DDBJ whole genome shotgun (WGS) entry which is preliminary data.</text>
</comment>
<dbReference type="Proteomes" id="UP000523087">
    <property type="component" value="Unassembled WGS sequence"/>
</dbReference>
<keyword evidence="2" id="KW-1185">Reference proteome</keyword>